<comment type="similarity">
    <text evidence="1">Belongs to the HupF/HypC family.</text>
</comment>
<dbReference type="AlphaFoldDB" id="A0A6L5X7M5"/>
<dbReference type="RefSeq" id="WP_154526199.1">
    <property type="nucleotide sequence ID" value="NZ_JAQYJL010000029.1"/>
</dbReference>
<proteinExistence type="inferred from homology"/>
<evidence type="ECO:0000313" key="3">
    <source>
        <dbReference type="Proteomes" id="UP000481852"/>
    </source>
</evidence>
<evidence type="ECO:0000256" key="1">
    <source>
        <dbReference type="ARBA" id="ARBA00006018"/>
    </source>
</evidence>
<evidence type="ECO:0000313" key="2">
    <source>
        <dbReference type="EMBL" id="MSS15395.1"/>
    </source>
</evidence>
<dbReference type="Pfam" id="PF01455">
    <property type="entry name" value="HupF_HypC"/>
    <property type="match status" value="1"/>
</dbReference>
<name>A0A6L5X7M5_9FIRM</name>
<keyword evidence="3" id="KW-1185">Reference proteome</keyword>
<dbReference type="SUPFAM" id="SSF159127">
    <property type="entry name" value="HupF/HypC-like"/>
    <property type="match status" value="1"/>
</dbReference>
<comment type="caution">
    <text evidence="2">The sequence shown here is derived from an EMBL/GenBank/DDBJ whole genome shotgun (WGS) entry which is preliminary data.</text>
</comment>
<gene>
    <name evidence="2" type="ORF">FYJ35_10160</name>
</gene>
<organism evidence="2 3">
    <name type="scientific">Porcincola intestinalis</name>
    <dbReference type="NCBI Taxonomy" id="2606632"/>
    <lineage>
        <taxon>Bacteria</taxon>
        <taxon>Bacillati</taxon>
        <taxon>Bacillota</taxon>
        <taxon>Clostridia</taxon>
        <taxon>Lachnospirales</taxon>
        <taxon>Lachnospiraceae</taxon>
        <taxon>Porcincola</taxon>
    </lineage>
</organism>
<dbReference type="InterPro" id="IPR001109">
    <property type="entry name" value="Hydrogenase_HupF/HypC"/>
</dbReference>
<reference evidence="2 3" key="1">
    <citation type="submission" date="2019-08" db="EMBL/GenBank/DDBJ databases">
        <title>In-depth cultivation of the pig gut microbiome towards novel bacterial diversity and tailored functional studies.</title>
        <authorList>
            <person name="Wylensek D."/>
            <person name="Hitch T.C.A."/>
            <person name="Clavel T."/>
        </authorList>
    </citation>
    <scope>NUCLEOTIDE SEQUENCE [LARGE SCALE GENOMIC DNA]</scope>
    <source>
        <strain evidence="2 3">Oil+RF-744-WCA-WT-11</strain>
    </source>
</reference>
<sequence>MCVAAEGTVLSVEGRDAVVDFHGNEVTAKCGLVQVKPGDHVLVHAGCILQVLSQREQNEMTDLSAIFAEVGAY</sequence>
<dbReference type="Gene3D" id="2.30.30.140">
    <property type="match status" value="1"/>
</dbReference>
<dbReference type="Proteomes" id="UP000481852">
    <property type="component" value="Unassembled WGS sequence"/>
</dbReference>
<accession>A0A6L5X7M5</accession>
<dbReference type="EMBL" id="VULZ01000011">
    <property type="protein sequence ID" value="MSS15395.1"/>
    <property type="molecule type" value="Genomic_DNA"/>
</dbReference>
<protein>
    <submittedName>
        <fullName evidence="2">HypC/HybG/HupF family hydrogenase formation chaperone</fullName>
    </submittedName>
</protein>